<dbReference type="SUPFAM" id="SSF56672">
    <property type="entry name" value="DNA/RNA polymerases"/>
    <property type="match status" value="1"/>
</dbReference>
<accession>A0A6N0NWI3</accession>
<name>A0A6N0NWI3_9CREN</name>
<evidence type="ECO:0000256" key="11">
    <source>
        <dbReference type="ARBA" id="ARBA00022763"/>
    </source>
</evidence>
<evidence type="ECO:0000256" key="12">
    <source>
        <dbReference type="ARBA" id="ARBA00022842"/>
    </source>
</evidence>
<dbReference type="Gene3D" id="3.30.70.270">
    <property type="match status" value="1"/>
</dbReference>
<evidence type="ECO:0000313" key="18">
    <source>
        <dbReference type="EMBL" id="QKR00565.1"/>
    </source>
</evidence>
<evidence type="ECO:0000256" key="16">
    <source>
        <dbReference type="ARBA" id="ARBA00049244"/>
    </source>
</evidence>
<comment type="subcellular location">
    <subcellularLocation>
        <location evidence="2">Cytoplasm</location>
    </subcellularLocation>
</comment>
<evidence type="ECO:0000256" key="10">
    <source>
        <dbReference type="ARBA" id="ARBA00022723"/>
    </source>
</evidence>
<dbReference type="InterPro" id="IPR024728">
    <property type="entry name" value="PolY_HhH_motif"/>
</dbReference>
<organism evidence="18 19">
    <name type="scientific">Metallosphaera tengchongensis</name>
    <dbReference type="NCBI Taxonomy" id="1532350"/>
    <lineage>
        <taxon>Archaea</taxon>
        <taxon>Thermoproteota</taxon>
        <taxon>Thermoprotei</taxon>
        <taxon>Sulfolobales</taxon>
        <taxon>Sulfolobaceae</taxon>
        <taxon>Metallosphaera</taxon>
    </lineage>
</organism>
<dbReference type="EMBL" id="CP049074">
    <property type="protein sequence ID" value="QKR00565.1"/>
    <property type="molecule type" value="Genomic_DNA"/>
</dbReference>
<dbReference type="InterPro" id="IPR043128">
    <property type="entry name" value="Rev_trsase/Diguanyl_cyclase"/>
</dbReference>
<dbReference type="Gene3D" id="1.10.150.20">
    <property type="entry name" value="5' to 3' exonuclease, C-terminal subdomain"/>
    <property type="match status" value="1"/>
</dbReference>
<sequence>MIVLFVDIDYFFAQVEEVLNPSLRGKPVVVCVYSGRTKDSGAVATSNYQARKLGIKAGMPIVKAKELGEDAVFLPMRKEIYSEVSGRIMGIISKYGDQMEVSSIDEAFLDITRRARDFQEAEKIAMELKREILDKEKITVTVGIGPNKVIAKIVADMNKPNGLGIVRNDKVNDFVEKLDISKVPGIGGKLESVLKGQGITTLGKVKRVKFEELARLVGKSKAIYLISLANNTYMEPVRPKEKHHKGRYVTLGKNTREMKEILPYLRRAIEEAFAKIDGLPREIYVVAIMEDLDIVSRGKSLKFGVEEDKALEISSDLLRKIIESDKRKLRRVGVRLGKVTRSSSLRDFLK</sequence>
<dbReference type="FunFam" id="3.40.1170.60:FF:000009">
    <property type="entry name" value="DNA polymerase IV"/>
    <property type="match status" value="1"/>
</dbReference>
<dbReference type="GO" id="GO:0046872">
    <property type="term" value="F:metal ion binding"/>
    <property type="evidence" value="ECO:0007669"/>
    <property type="project" value="UniProtKB-KW"/>
</dbReference>
<dbReference type="PROSITE" id="PS50173">
    <property type="entry name" value="UMUC"/>
    <property type="match status" value="1"/>
</dbReference>
<dbReference type="CDD" id="cd03586">
    <property type="entry name" value="PolY_Pol_IV_kappa"/>
    <property type="match status" value="1"/>
</dbReference>
<dbReference type="Proteomes" id="UP000509301">
    <property type="component" value="Chromosome"/>
</dbReference>
<keyword evidence="14" id="KW-0238">DNA-binding</keyword>
<dbReference type="EC" id="2.7.7.7" evidence="4"/>
<keyword evidence="9" id="KW-0235">DNA replication</keyword>
<evidence type="ECO:0000256" key="4">
    <source>
        <dbReference type="ARBA" id="ARBA00012417"/>
    </source>
</evidence>
<evidence type="ECO:0000256" key="3">
    <source>
        <dbReference type="ARBA" id="ARBA00010945"/>
    </source>
</evidence>
<dbReference type="InterPro" id="IPR050116">
    <property type="entry name" value="DNA_polymerase-Y"/>
</dbReference>
<evidence type="ECO:0000256" key="15">
    <source>
        <dbReference type="ARBA" id="ARBA00023204"/>
    </source>
</evidence>
<evidence type="ECO:0000259" key="17">
    <source>
        <dbReference type="PROSITE" id="PS50173"/>
    </source>
</evidence>
<dbReference type="GO" id="GO:0042276">
    <property type="term" value="P:error-prone translesion synthesis"/>
    <property type="evidence" value="ECO:0007669"/>
    <property type="project" value="TreeGrafter"/>
</dbReference>
<evidence type="ECO:0000256" key="7">
    <source>
        <dbReference type="ARBA" id="ARBA00022679"/>
    </source>
</evidence>
<dbReference type="OrthoDB" id="372207at2157"/>
<evidence type="ECO:0000256" key="5">
    <source>
        <dbReference type="ARBA" id="ARBA00022457"/>
    </source>
</evidence>
<keyword evidence="12" id="KW-0460">Magnesium</keyword>
<dbReference type="InterPro" id="IPR001126">
    <property type="entry name" value="UmuC"/>
</dbReference>
<gene>
    <name evidence="18" type="ORF">GWK48_09400</name>
</gene>
<comment type="catalytic activity">
    <reaction evidence="16">
        <text>DNA(n) + a 2'-deoxyribonucleoside 5'-triphosphate = DNA(n+1) + diphosphate</text>
        <dbReference type="Rhea" id="RHEA:22508"/>
        <dbReference type="Rhea" id="RHEA-COMP:17339"/>
        <dbReference type="Rhea" id="RHEA-COMP:17340"/>
        <dbReference type="ChEBI" id="CHEBI:33019"/>
        <dbReference type="ChEBI" id="CHEBI:61560"/>
        <dbReference type="ChEBI" id="CHEBI:173112"/>
        <dbReference type="EC" id="2.7.7.7"/>
    </reaction>
</comment>
<dbReference type="Gene3D" id="3.40.1170.60">
    <property type="match status" value="1"/>
</dbReference>
<dbReference type="GO" id="GO:0005737">
    <property type="term" value="C:cytoplasm"/>
    <property type="evidence" value="ECO:0007669"/>
    <property type="project" value="UniProtKB-SubCell"/>
</dbReference>
<evidence type="ECO:0000256" key="8">
    <source>
        <dbReference type="ARBA" id="ARBA00022695"/>
    </source>
</evidence>
<evidence type="ECO:0000256" key="13">
    <source>
        <dbReference type="ARBA" id="ARBA00022932"/>
    </source>
</evidence>
<evidence type="ECO:0000256" key="2">
    <source>
        <dbReference type="ARBA" id="ARBA00004496"/>
    </source>
</evidence>
<evidence type="ECO:0000256" key="1">
    <source>
        <dbReference type="ARBA" id="ARBA00001946"/>
    </source>
</evidence>
<dbReference type="Gene3D" id="3.30.1490.100">
    <property type="entry name" value="DNA polymerase, Y-family, little finger domain"/>
    <property type="match status" value="1"/>
</dbReference>
<dbReference type="InterPro" id="IPR036775">
    <property type="entry name" value="DNA_pol_Y-fam_lit_finger_sf"/>
</dbReference>
<dbReference type="PANTHER" id="PTHR11076">
    <property type="entry name" value="DNA REPAIR POLYMERASE UMUC / TRANSFERASE FAMILY MEMBER"/>
    <property type="match status" value="1"/>
</dbReference>
<keyword evidence="11" id="KW-0227">DNA damage</keyword>
<evidence type="ECO:0000256" key="14">
    <source>
        <dbReference type="ARBA" id="ARBA00023125"/>
    </source>
</evidence>
<dbReference type="InterPro" id="IPR022880">
    <property type="entry name" value="DNApol_IV"/>
</dbReference>
<keyword evidence="10" id="KW-0479">Metal-binding</keyword>
<dbReference type="Pfam" id="PF00817">
    <property type="entry name" value="IMS"/>
    <property type="match status" value="1"/>
</dbReference>
<feature type="domain" description="UmuC" evidence="17">
    <location>
        <begin position="3"/>
        <end position="187"/>
    </location>
</feature>
<evidence type="ECO:0000256" key="6">
    <source>
        <dbReference type="ARBA" id="ARBA00022490"/>
    </source>
</evidence>
<dbReference type="RefSeq" id="WP_174631678.1">
    <property type="nucleotide sequence ID" value="NZ_CP049074.1"/>
</dbReference>
<keyword evidence="19" id="KW-1185">Reference proteome</keyword>
<dbReference type="SUPFAM" id="SSF100879">
    <property type="entry name" value="Lesion bypass DNA polymerase (Y-family), little finger domain"/>
    <property type="match status" value="1"/>
</dbReference>
<dbReference type="InterPro" id="IPR043502">
    <property type="entry name" value="DNA/RNA_pol_sf"/>
</dbReference>
<evidence type="ECO:0000256" key="9">
    <source>
        <dbReference type="ARBA" id="ARBA00022705"/>
    </source>
</evidence>
<dbReference type="SMR" id="A0A6N0NWI3"/>
<dbReference type="AlphaFoldDB" id="A0A6N0NWI3"/>
<dbReference type="GeneID" id="55642158"/>
<dbReference type="GO" id="GO:0006260">
    <property type="term" value="P:DNA replication"/>
    <property type="evidence" value="ECO:0007669"/>
    <property type="project" value="UniProtKB-KW"/>
</dbReference>
<protein>
    <recommendedName>
        <fullName evidence="4">DNA-directed DNA polymerase</fullName>
        <ecNumber evidence="4">2.7.7.7</ecNumber>
    </recommendedName>
</protein>
<keyword evidence="13" id="KW-0239">DNA-directed DNA polymerase</keyword>
<reference evidence="18 19" key="1">
    <citation type="submission" date="2020-02" db="EMBL/GenBank/DDBJ databases">
        <title>Comparative genome analysis reveals the metabolism and evolution of the thermophilic archaeal genus Metallosphaera.</title>
        <authorList>
            <person name="Jiang C."/>
        </authorList>
    </citation>
    <scope>NUCLEOTIDE SEQUENCE [LARGE SCALE GENOMIC DNA]</scope>
    <source>
        <strain evidence="18 19">Ric-A</strain>
    </source>
</reference>
<keyword evidence="5" id="KW-0515">Mutator protein</keyword>
<proteinExistence type="inferred from homology"/>
<dbReference type="Pfam" id="PF11798">
    <property type="entry name" value="IMS_HHH"/>
    <property type="match status" value="1"/>
</dbReference>
<keyword evidence="8 18" id="KW-0548">Nucleotidyltransferase</keyword>
<dbReference type="KEGG" id="mten:GWK48_09400"/>
<dbReference type="PANTHER" id="PTHR11076:SF33">
    <property type="entry name" value="DNA POLYMERASE KAPPA"/>
    <property type="match status" value="1"/>
</dbReference>
<comment type="cofactor">
    <cofactor evidence="1">
        <name>Mg(2+)</name>
        <dbReference type="ChEBI" id="CHEBI:18420"/>
    </cofactor>
</comment>
<dbReference type="GO" id="GO:0003887">
    <property type="term" value="F:DNA-directed DNA polymerase activity"/>
    <property type="evidence" value="ECO:0007669"/>
    <property type="project" value="UniProtKB-KW"/>
</dbReference>
<dbReference type="GO" id="GO:0006281">
    <property type="term" value="P:DNA repair"/>
    <property type="evidence" value="ECO:0007669"/>
    <property type="project" value="UniProtKB-KW"/>
</dbReference>
<evidence type="ECO:0000313" key="19">
    <source>
        <dbReference type="Proteomes" id="UP000509301"/>
    </source>
</evidence>
<keyword evidence="7 18" id="KW-0808">Transferase</keyword>
<comment type="similarity">
    <text evidence="3">Belongs to the DNA polymerase type-Y family.</text>
</comment>
<dbReference type="GO" id="GO:0003684">
    <property type="term" value="F:damaged DNA binding"/>
    <property type="evidence" value="ECO:0007669"/>
    <property type="project" value="InterPro"/>
</dbReference>
<keyword evidence="6" id="KW-0963">Cytoplasm</keyword>
<keyword evidence="15" id="KW-0234">DNA repair</keyword>
<dbReference type="NCBIfam" id="NF002292">
    <property type="entry name" value="PRK01216.1"/>
    <property type="match status" value="1"/>
</dbReference>